<accession>A0A2P2PK59</accession>
<evidence type="ECO:0000313" key="1">
    <source>
        <dbReference type="EMBL" id="MBX55138.1"/>
    </source>
</evidence>
<dbReference type="EMBL" id="GGEC01074654">
    <property type="protein sequence ID" value="MBX55138.1"/>
    <property type="molecule type" value="Transcribed_RNA"/>
</dbReference>
<protein>
    <submittedName>
        <fullName evidence="1">Uncharacterized protein</fullName>
    </submittedName>
</protein>
<name>A0A2P2PK59_RHIMU</name>
<proteinExistence type="predicted"/>
<organism evidence="1">
    <name type="scientific">Rhizophora mucronata</name>
    <name type="common">Asiatic mangrove</name>
    <dbReference type="NCBI Taxonomy" id="61149"/>
    <lineage>
        <taxon>Eukaryota</taxon>
        <taxon>Viridiplantae</taxon>
        <taxon>Streptophyta</taxon>
        <taxon>Embryophyta</taxon>
        <taxon>Tracheophyta</taxon>
        <taxon>Spermatophyta</taxon>
        <taxon>Magnoliopsida</taxon>
        <taxon>eudicotyledons</taxon>
        <taxon>Gunneridae</taxon>
        <taxon>Pentapetalae</taxon>
        <taxon>rosids</taxon>
        <taxon>fabids</taxon>
        <taxon>Malpighiales</taxon>
        <taxon>Rhizophoraceae</taxon>
        <taxon>Rhizophora</taxon>
    </lineage>
</organism>
<dbReference type="AlphaFoldDB" id="A0A2P2PK59"/>
<reference evidence="1" key="1">
    <citation type="submission" date="2018-02" db="EMBL/GenBank/DDBJ databases">
        <title>Rhizophora mucronata_Transcriptome.</title>
        <authorList>
            <person name="Meera S.P."/>
            <person name="Sreeshan A."/>
            <person name="Augustine A."/>
        </authorList>
    </citation>
    <scope>NUCLEOTIDE SEQUENCE</scope>
    <source>
        <tissue evidence="1">Leaf</tissue>
    </source>
</reference>
<sequence>MGNFLSYMTPITLIYFSHPVLVL</sequence>